<evidence type="ECO:0000313" key="1">
    <source>
        <dbReference type="EMBL" id="MCJ8208198.1"/>
    </source>
</evidence>
<proteinExistence type="predicted"/>
<reference evidence="1" key="1">
    <citation type="submission" date="2022-04" db="EMBL/GenBank/DDBJ databases">
        <title>Mucilaginibacter sp. RS28 isolated from freshwater.</title>
        <authorList>
            <person name="Ko S.-R."/>
        </authorList>
    </citation>
    <scope>NUCLEOTIDE SEQUENCE</scope>
    <source>
        <strain evidence="1">RS28</strain>
    </source>
</reference>
<accession>A0A9X1X263</accession>
<dbReference type="EMBL" id="JALJEJ010000001">
    <property type="protein sequence ID" value="MCJ8208198.1"/>
    <property type="molecule type" value="Genomic_DNA"/>
</dbReference>
<comment type="caution">
    <text evidence="1">The sequence shown here is derived from an EMBL/GenBank/DDBJ whole genome shotgun (WGS) entry which is preliminary data.</text>
</comment>
<keyword evidence="2" id="KW-1185">Reference proteome</keyword>
<dbReference type="AlphaFoldDB" id="A0A9X1X263"/>
<organism evidence="1 2">
    <name type="scientific">Mucilaginibacter straminoryzae</name>
    <dbReference type="NCBI Taxonomy" id="2932774"/>
    <lineage>
        <taxon>Bacteria</taxon>
        <taxon>Pseudomonadati</taxon>
        <taxon>Bacteroidota</taxon>
        <taxon>Sphingobacteriia</taxon>
        <taxon>Sphingobacteriales</taxon>
        <taxon>Sphingobacteriaceae</taxon>
        <taxon>Mucilaginibacter</taxon>
    </lineage>
</organism>
<dbReference type="RefSeq" id="WP_245128033.1">
    <property type="nucleotide sequence ID" value="NZ_JALJEJ010000001.1"/>
</dbReference>
<gene>
    <name evidence="1" type="ORF">MUY27_00670</name>
</gene>
<protein>
    <submittedName>
        <fullName evidence="1">Uncharacterized protein</fullName>
    </submittedName>
</protein>
<sequence length="280" mass="31687">MIQGKNKKTNACIDWYWQTYIDGELVSEEYVFTTCEGEEVECDAIGQRDRKGILKIKMACGGNQGGGDDPNTVLLDSINAKPCNAMTYADQMDYIQTISNMNNGNCLQKALLHAFNDLGKQVTVCKGSTVNGAIAQTDYYSNTITWNSNLSFYEKTLDEEFFHNIQFGTYGNVNDHANIEFEAAIMCDMIQTSANYTAMDQQSTSVRNEYSTWLKSITNNGNSFPKSFTEMFPDDTAKQTYFYFLEKYRDQYQPGDSHYSPINYNLLPTAIFKVTSKSCN</sequence>
<name>A0A9X1X263_9SPHI</name>
<evidence type="ECO:0000313" key="2">
    <source>
        <dbReference type="Proteomes" id="UP001139450"/>
    </source>
</evidence>
<dbReference type="Proteomes" id="UP001139450">
    <property type="component" value="Unassembled WGS sequence"/>
</dbReference>